<dbReference type="Gene3D" id="3.30.420.10">
    <property type="entry name" value="Ribonuclease H-like superfamily/Ribonuclease H"/>
    <property type="match status" value="1"/>
</dbReference>
<keyword evidence="3" id="KW-1185">Reference proteome</keyword>
<keyword evidence="2" id="KW-0269">Exonuclease</keyword>
<protein>
    <submittedName>
        <fullName evidence="2">3'-5' exonuclease</fullName>
    </submittedName>
</protein>
<feature type="domain" description="Exonuclease" evidence="1">
    <location>
        <begin position="51"/>
        <end position="216"/>
    </location>
</feature>
<dbReference type="InterPro" id="IPR013520">
    <property type="entry name" value="Ribonucl_H"/>
</dbReference>
<dbReference type="RefSeq" id="WP_380941553.1">
    <property type="nucleotide sequence ID" value="NZ_JBHUFC010000016.1"/>
</dbReference>
<keyword evidence="2" id="KW-0378">Hydrolase</keyword>
<dbReference type="InterPro" id="IPR036397">
    <property type="entry name" value="RNaseH_sf"/>
</dbReference>
<dbReference type="Pfam" id="PF00929">
    <property type="entry name" value="RNase_T"/>
    <property type="match status" value="1"/>
</dbReference>
<evidence type="ECO:0000259" key="1">
    <source>
        <dbReference type="SMART" id="SM00479"/>
    </source>
</evidence>
<dbReference type="Proteomes" id="UP001597283">
    <property type="component" value="Unassembled WGS sequence"/>
</dbReference>
<dbReference type="EMBL" id="JBHUFC010000016">
    <property type="protein sequence ID" value="MFD1789264.1"/>
    <property type="molecule type" value="Genomic_DNA"/>
</dbReference>
<accession>A0ABW4NIA8</accession>
<dbReference type="PANTHER" id="PTHR30231">
    <property type="entry name" value="DNA POLYMERASE III SUBUNIT EPSILON"/>
    <property type="match status" value="1"/>
</dbReference>
<evidence type="ECO:0000313" key="3">
    <source>
        <dbReference type="Proteomes" id="UP001597283"/>
    </source>
</evidence>
<keyword evidence="2" id="KW-0540">Nuclease</keyword>
<dbReference type="SUPFAM" id="SSF53098">
    <property type="entry name" value="Ribonuclease H-like"/>
    <property type="match status" value="1"/>
</dbReference>
<dbReference type="SMART" id="SM00479">
    <property type="entry name" value="EXOIII"/>
    <property type="match status" value="1"/>
</dbReference>
<reference evidence="3" key="1">
    <citation type="journal article" date="2019" name="Int. J. Syst. Evol. Microbiol.">
        <title>The Global Catalogue of Microorganisms (GCM) 10K type strain sequencing project: providing services to taxonomists for standard genome sequencing and annotation.</title>
        <authorList>
            <consortium name="The Broad Institute Genomics Platform"/>
            <consortium name="The Broad Institute Genome Sequencing Center for Infectious Disease"/>
            <person name="Wu L."/>
            <person name="Ma J."/>
        </authorList>
    </citation>
    <scope>NUCLEOTIDE SEQUENCE [LARGE SCALE GENOMIC DNA]</scope>
    <source>
        <strain evidence="3">Q85</strain>
    </source>
</reference>
<evidence type="ECO:0000313" key="2">
    <source>
        <dbReference type="EMBL" id="MFD1789264.1"/>
    </source>
</evidence>
<dbReference type="PANTHER" id="PTHR30231:SF37">
    <property type="entry name" value="EXODEOXYRIBONUCLEASE 10"/>
    <property type="match status" value="1"/>
</dbReference>
<proteinExistence type="predicted"/>
<gene>
    <name evidence="2" type="ORF">ACFSC3_17040</name>
</gene>
<name>A0ABW4NIA8_9SPHN</name>
<dbReference type="InterPro" id="IPR012337">
    <property type="entry name" value="RNaseH-like_sf"/>
</dbReference>
<dbReference type="GO" id="GO:0004527">
    <property type="term" value="F:exonuclease activity"/>
    <property type="evidence" value="ECO:0007669"/>
    <property type="project" value="UniProtKB-KW"/>
</dbReference>
<sequence>MQNFHARFDDGHAESLVDHLDMYPDYRVLRRLPRWHEIWLHPTPTGGPHTMLAVVDAETTGLDPDSDVMIELAVVRMGLDGDGNLVELSAPLGMMEDPGGLLSPEIEELTGISASELQGQRFDDRMFSQAIAGVDVIVSHNAAFDRGFLTRRFGDLDLPWACTLGDMDWKRQGLEGRALGHLLASAGYFLAGAHRASADAWALACLLARIADDGRATAAHLVERARRPTWRLFAHHAPMAMKDVLRRAGYRWDARRRLWWIDGDNERISGESVFLRSLGPSVRPVVERIDWHGRYRR</sequence>
<comment type="caution">
    <text evidence="2">The sequence shown here is derived from an EMBL/GenBank/DDBJ whole genome shotgun (WGS) entry which is preliminary data.</text>
</comment>
<organism evidence="2 3">
    <name type="scientific">Sphingomonas floccifaciens</name>
    <dbReference type="NCBI Taxonomy" id="1844115"/>
    <lineage>
        <taxon>Bacteria</taxon>
        <taxon>Pseudomonadati</taxon>
        <taxon>Pseudomonadota</taxon>
        <taxon>Alphaproteobacteria</taxon>
        <taxon>Sphingomonadales</taxon>
        <taxon>Sphingomonadaceae</taxon>
        <taxon>Sphingomonas</taxon>
    </lineage>
</organism>
<dbReference type="CDD" id="cd06127">
    <property type="entry name" value="DEDDh"/>
    <property type="match status" value="1"/>
</dbReference>
<dbReference type="NCBIfam" id="NF006615">
    <property type="entry name" value="PRK09182.1"/>
    <property type="match status" value="1"/>
</dbReference>